<evidence type="ECO:0000313" key="2">
    <source>
        <dbReference type="Proteomes" id="UP000266340"/>
    </source>
</evidence>
<organism evidence="1 2">
    <name type="scientific">Cohnella faecalis</name>
    <dbReference type="NCBI Taxonomy" id="2315694"/>
    <lineage>
        <taxon>Bacteria</taxon>
        <taxon>Bacillati</taxon>
        <taxon>Bacillota</taxon>
        <taxon>Bacilli</taxon>
        <taxon>Bacillales</taxon>
        <taxon>Paenibacillaceae</taxon>
        <taxon>Cohnella</taxon>
    </lineage>
</organism>
<reference evidence="1 2" key="1">
    <citation type="submission" date="2018-09" db="EMBL/GenBank/DDBJ databases">
        <title>Cohnella cavernae sp. nov., isolated from a karst cave.</title>
        <authorList>
            <person name="Zhu H."/>
        </authorList>
    </citation>
    <scope>NUCLEOTIDE SEQUENCE [LARGE SCALE GENOMIC DNA]</scope>
    <source>
        <strain evidence="1 2">K2E09-144</strain>
    </source>
</reference>
<dbReference type="EMBL" id="QXJM01000040">
    <property type="protein sequence ID" value="RIE01055.1"/>
    <property type="molecule type" value="Genomic_DNA"/>
</dbReference>
<name>A0A398CF72_9BACL</name>
<accession>A0A398CF72</accession>
<sequence length="73" mass="8683">MRIRKTSLRRSQKNRRWSAVRRHLAWMTLFGLGLRGGRGYVLLRYEWRAARRLRAAAERKLLGRGRRGHPKTG</sequence>
<dbReference type="Proteomes" id="UP000266340">
    <property type="component" value="Unassembled WGS sequence"/>
</dbReference>
<dbReference type="RefSeq" id="WP_119151321.1">
    <property type="nucleotide sequence ID" value="NZ_QXJM01000040.1"/>
</dbReference>
<protein>
    <submittedName>
        <fullName evidence="1">Uncharacterized protein</fullName>
    </submittedName>
</protein>
<gene>
    <name evidence="1" type="ORF">D3H35_21720</name>
</gene>
<comment type="caution">
    <text evidence="1">The sequence shown here is derived from an EMBL/GenBank/DDBJ whole genome shotgun (WGS) entry which is preliminary data.</text>
</comment>
<keyword evidence="2" id="KW-1185">Reference proteome</keyword>
<evidence type="ECO:0000313" key="1">
    <source>
        <dbReference type="EMBL" id="RIE01055.1"/>
    </source>
</evidence>
<proteinExistence type="predicted"/>
<dbReference type="AlphaFoldDB" id="A0A398CF72"/>